<keyword evidence="8" id="KW-1185">Reference proteome</keyword>
<feature type="compositionally biased region" description="Basic and acidic residues" evidence="7">
    <location>
        <begin position="175"/>
        <end position="187"/>
    </location>
</feature>
<evidence type="ECO:0000256" key="7">
    <source>
        <dbReference type="SAM" id="MobiDB-lite"/>
    </source>
</evidence>
<accession>A0ABM4SX73</accession>
<evidence type="ECO:0000256" key="5">
    <source>
        <dbReference type="RuleBase" id="RU301113"/>
    </source>
</evidence>
<feature type="repeat" description="RPEL" evidence="4">
    <location>
        <begin position="533"/>
        <end position="558"/>
    </location>
</feature>
<evidence type="ECO:0000256" key="2">
    <source>
        <dbReference type="ARBA" id="ARBA00022737"/>
    </source>
</evidence>
<dbReference type="Proteomes" id="UP001652663">
    <property type="component" value="Chromosome 9"/>
</dbReference>
<keyword evidence="2 5" id="KW-0677">Repeat</keyword>
<evidence type="ECO:0000256" key="3">
    <source>
        <dbReference type="ARBA" id="ARBA00023203"/>
    </source>
</evidence>
<feature type="region of interest" description="Disordered" evidence="7">
    <location>
        <begin position="155"/>
        <end position="341"/>
    </location>
</feature>
<keyword evidence="3 5" id="KW-0009">Actin-binding</keyword>
<feature type="compositionally biased region" description="Basic and acidic residues" evidence="7">
    <location>
        <begin position="380"/>
        <end position="392"/>
    </location>
</feature>
<dbReference type="GeneID" id="109564004"/>
<feature type="compositionally biased region" description="Basic and acidic residues" evidence="7">
    <location>
        <begin position="277"/>
        <end position="286"/>
    </location>
</feature>
<feature type="compositionally biased region" description="Basic and acidic residues" evidence="7">
    <location>
        <begin position="197"/>
        <end position="208"/>
    </location>
</feature>
<feature type="coiled-coil region" evidence="6">
    <location>
        <begin position="506"/>
        <end position="533"/>
    </location>
</feature>
<dbReference type="SMART" id="SM00707">
    <property type="entry name" value="RPEL"/>
    <property type="match status" value="4"/>
</dbReference>
<dbReference type="RefSeq" id="XP_070652398.1">
    <property type="nucleotide sequence ID" value="XM_070796297.1"/>
</dbReference>
<feature type="compositionally biased region" description="Low complexity" evidence="7">
    <location>
        <begin position="47"/>
        <end position="61"/>
    </location>
</feature>
<feature type="compositionally biased region" description="Polar residues" evidence="7">
    <location>
        <begin position="263"/>
        <end position="275"/>
    </location>
</feature>
<feature type="compositionally biased region" description="Pro residues" evidence="7">
    <location>
        <begin position="309"/>
        <end position="325"/>
    </location>
</feature>
<feature type="compositionally biased region" description="Pro residues" evidence="7">
    <location>
        <begin position="26"/>
        <end position="35"/>
    </location>
</feature>
<feature type="compositionally biased region" description="Polar residues" evidence="7">
    <location>
        <begin position="80"/>
        <end position="93"/>
    </location>
</feature>
<reference evidence="9" key="1">
    <citation type="submission" date="2025-08" db="UniProtKB">
        <authorList>
            <consortium name="RefSeq"/>
        </authorList>
    </citation>
    <scope>IDENTIFICATION</scope>
    <source>
        <tissue evidence="9">Blood</tissue>
    </source>
</reference>
<name>A0ABM4SX73_BOSIN</name>
<feature type="compositionally biased region" description="Acidic residues" evidence="7">
    <location>
        <begin position="430"/>
        <end position="444"/>
    </location>
</feature>
<feature type="repeat" description="RPEL" evidence="4">
    <location>
        <begin position="457"/>
        <end position="482"/>
    </location>
</feature>
<keyword evidence="6" id="KW-0175">Coiled coil</keyword>
<comment type="subunit">
    <text evidence="5">Binds PPP1CA and actin.</text>
</comment>
<dbReference type="InterPro" id="IPR004018">
    <property type="entry name" value="RPEL_repeat"/>
</dbReference>
<dbReference type="Gene3D" id="6.10.140.2130">
    <property type="match status" value="1"/>
</dbReference>
<dbReference type="PANTHER" id="PTHR12751:SF5">
    <property type="entry name" value="PHOSPHATASE AND ACTIN REGULATOR 2"/>
    <property type="match status" value="1"/>
</dbReference>
<gene>
    <name evidence="9" type="primary">PHACTR2</name>
</gene>
<protein>
    <recommendedName>
        <fullName evidence="5">Phosphatase and actin regulator</fullName>
    </recommendedName>
</protein>
<dbReference type="Gene3D" id="6.10.140.1750">
    <property type="match status" value="1"/>
</dbReference>
<feature type="region of interest" description="Disordered" evidence="7">
    <location>
        <begin position="1"/>
        <end position="100"/>
    </location>
</feature>
<evidence type="ECO:0000256" key="4">
    <source>
        <dbReference type="PROSITE-ProRule" id="PRU00401"/>
    </source>
</evidence>
<dbReference type="PANTHER" id="PTHR12751">
    <property type="entry name" value="PHOSPHATASE AND ACTIN REGULATOR PHACTR"/>
    <property type="match status" value="1"/>
</dbReference>
<feature type="compositionally biased region" description="Low complexity" evidence="7">
    <location>
        <begin position="218"/>
        <end position="234"/>
    </location>
</feature>
<feature type="compositionally biased region" description="Polar residues" evidence="7">
    <location>
        <begin position="369"/>
        <end position="379"/>
    </location>
</feature>
<feature type="repeat" description="RPEL" evidence="4">
    <location>
        <begin position="495"/>
        <end position="520"/>
    </location>
</feature>
<evidence type="ECO:0000256" key="1">
    <source>
        <dbReference type="ARBA" id="ARBA00009795"/>
    </source>
</evidence>
<feature type="region of interest" description="Disordered" evidence="7">
    <location>
        <begin position="362"/>
        <end position="457"/>
    </location>
</feature>
<comment type="similarity">
    <text evidence="1 5">Belongs to the phosphatase and actin regulator family.</text>
</comment>
<dbReference type="Pfam" id="PF02755">
    <property type="entry name" value="RPEL"/>
    <property type="match status" value="2"/>
</dbReference>
<feature type="compositionally biased region" description="Polar residues" evidence="7">
    <location>
        <begin position="290"/>
        <end position="304"/>
    </location>
</feature>
<dbReference type="PROSITE" id="PS51073">
    <property type="entry name" value="RPEL"/>
    <property type="match status" value="4"/>
</dbReference>
<sequence>MAEAGRSPAEPPGEPAGQAAAEAPEPETPAGPPAPALRRLPGDPSPRGRSQSDLSSCSSRGRPLRVHISGSVDGLDKASIANSDGPTAGSQTPPFKRKGKLSTIGKIFKPWKWRKKKTSDKFRETSAVLERKISTRQSREELIRRGVLKELPDQDGDVTVNFENSNGHMIPIGEESTREENVVRSEEGNGSVAEKTTPLEEKAEDKKAGSSHSRKTTGSKASASPSTSSTSSRPKASKETVSSKTGTVGVIKGKKKTGKQPMSRMSSEATTSGTSDLKGEPSETRVESLTPEQTVPGTEEQTTGKPKSSVPPPPVTPAPPTPAPSLPLEEQSTVASDTPVVLISNGADLPALDPGQLLWTEEATDRTTVHSGTGISISRENGKCFTTKDELGKAAPRLLTPGLMGESSEDEGQREYQANDSDSDGPILYTDDDDDEEDEDEDGSGESALASKIRRRDTLAIKLGNRPSKKELEDKNILQCTSEEERQEIRQQIGTKLVRRLSQRPTTEELEQRNILKQKNEEEEQEAKMELKRRLSRKLSLRPTVAELQARRILRFNEYVEVTDSPDYDRRADKPWARLTPADKAAIRKELNEFKSTEMEVHEESRQFTRFHRP</sequence>
<feature type="repeat" description="RPEL" evidence="4">
    <location>
        <begin position="127"/>
        <end position="152"/>
    </location>
</feature>
<evidence type="ECO:0000313" key="8">
    <source>
        <dbReference type="Proteomes" id="UP001652663"/>
    </source>
</evidence>
<proteinExistence type="inferred from homology"/>
<organism evidence="8 9">
    <name type="scientific">Bos indicus</name>
    <name type="common">Zebu</name>
    <dbReference type="NCBI Taxonomy" id="9915"/>
    <lineage>
        <taxon>Eukaryota</taxon>
        <taxon>Metazoa</taxon>
        <taxon>Chordata</taxon>
        <taxon>Craniata</taxon>
        <taxon>Vertebrata</taxon>
        <taxon>Euteleostomi</taxon>
        <taxon>Mammalia</taxon>
        <taxon>Eutheria</taxon>
        <taxon>Laurasiatheria</taxon>
        <taxon>Artiodactyla</taxon>
        <taxon>Ruminantia</taxon>
        <taxon>Pecora</taxon>
        <taxon>Bovidae</taxon>
        <taxon>Bovinae</taxon>
        <taxon>Bos</taxon>
    </lineage>
</organism>
<evidence type="ECO:0000313" key="9">
    <source>
        <dbReference type="RefSeq" id="XP_070652398.1"/>
    </source>
</evidence>
<evidence type="ECO:0000256" key="6">
    <source>
        <dbReference type="SAM" id="Coils"/>
    </source>
</evidence>